<keyword evidence="4" id="KW-0788">Thiol protease</keyword>
<feature type="domain" description="NlpC/P60" evidence="5">
    <location>
        <begin position="125"/>
        <end position="248"/>
    </location>
</feature>
<reference evidence="6 7" key="1">
    <citation type="submission" date="2014-03" db="EMBL/GenBank/DDBJ databases">
        <title>The draft genome sequence of Marivita geojedonensis KCTC 23882.</title>
        <authorList>
            <person name="Lai Q."/>
            <person name="Shao Z."/>
        </authorList>
    </citation>
    <scope>NUCLEOTIDE SEQUENCE [LARGE SCALE GENOMIC DNA]</scope>
    <source>
        <strain evidence="6 7">DPG-138</strain>
    </source>
</reference>
<dbReference type="Pfam" id="PF00877">
    <property type="entry name" value="NLPC_P60"/>
    <property type="match status" value="1"/>
</dbReference>
<dbReference type="InterPro" id="IPR038765">
    <property type="entry name" value="Papain-like_cys_pep_sf"/>
</dbReference>
<comment type="caution">
    <text evidence="6">The sequence shown here is derived from an EMBL/GenBank/DDBJ whole genome shotgun (WGS) entry which is preliminary data.</text>
</comment>
<dbReference type="GO" id="GO:0006508">
    <property type="term" value="P:proteolysis"/>
    <property type="evidence" value="ECO:0007669"/>
    <property type="project" value="UniProtKB-KW"/>
</dbReference>
<accession>A0A1X4NLD7</accession>
<evidence type="ECO:0000256" key="4">
    <source>
        <dbReference type="ARBA" id="ARBA00022807"/>
    </source>
</evidence>
<dbReference type="Proteomes" id="UP000193926">
    <property type="component" value="Unassembled WGS sequence"/>
</dbReference>
<dbReference type="AlphaFoldDB" id="A0A1X4NLD7"/>
<keyword evidence="7" id="KW-1185">Reference proteome</keyword>
<evidence type="ECO:0000256" key="3">
    <source>
        <dbReference type="ARBA" id="ARBA00022801"/>
    </source>
</evidence>
<name>A0A1X4NLD7_9RHOB</name>
<evidence type="ECO:0000313" key="6">
    <source>
        <dbReference type="EMBL" id="OSQ51105.1"/>
    </source>
</evidence>
<dbReference type="SUPFAM" id="SSF54001">
    <property type="entry name" value="Cysteine proteinases"/>
    <property type="match status" value="1"/>
</dbReference>
<dbReference type="InterPro" id="IPR041382">
    <property type="entry name" value="SH3_16"/>
</dbReference>
<dbReference type="InterPro" id="IPR000064">
    <property type="entry name" value="NLP_P60_dom"/>
</dbReference>
<dbReference type="EMBL" id="JFKC01000007">
    <property type="protein sequence ID" value="OSQ51105.1"/>
    <property type="molecule type" value="Genomic_DNA"/>
</dbReference>
<dbReference type="STRING" id="1123756.MGEO_10030"/>
<gene>
    <name evidence="6" type="ORF">MGEO_10030</name>
</gene>
<evidence type="ECO:0000313" key="7">
    <source>
        <dbReference type="Proteomes" id="UP000193926"/>
    </source>
</evidence>
<dbReference type="PANTHER" id="PTHR47359">
    <property type="entry name" value="PEPTIDOGLYCAN DL-ENDOPEPTIDASE CWLO"/>
    <property type="match status" value="1"/>
</dbReference>
<protein>
    <recommendedName>
        <fullName evidence="5">NlpC/P60 domain-containing protein</fullName>
    </recommendedName>
</protein>
<sequence>MTWPPVAALCRVPFGERDRELLWGQEFNVLDIHRGWAFGYALPDGYAGYVEAHMLALSDTPATHRVSVRQTVALAEPDFKATRVEQIPLSLGSEVRVLASDEKWATIACAPHKLHVPTRHLSPLDTPEHDPVSVAERLIGTPYVWGGNSAFGIDCSGLVQIACRACRIPCPGDSDQQRESLGRSLDPGTPPQRGDILFWKGHVGWVSGPDALLHANAYHMAVASEPLGAALQRIADQGDPVLRHARLTRV</sequence>
<proteinExistence type="inferred from homology"/>
<dbReference type="PROSITE" id="PS51935">
    <property type="entry name" value="NLPC_P60"/>
    <property type="match status" value="1"/>
</dbReference>
<dbReference type="InterPro" id="IPR051794">
    <property type="entry name" value="PG_Endopeptidase_C40"/>
</dbReference>
<dbReference type="Gene3D" id="3.90.1720.10">
    <property type="entry name" value="endopeptidase domain like (from Nostoc punctiforme)"/>
    <property type="match status" value="1"/>
</dbReference>
<evidence type="ECO:0000259" key="5">
    <source>
        <dbReference type="PROSITE" id="PS51935"/>
    </source>
</evidence>
<evidence type="ECO:0000256" key="2">
    <source>
        <dbReference type="ARBA" id="ARBA00022670"/>
    </source>
</evidence>
<organism evidence="6 7">
    <name type="scientific">Marivita geojedonensis</name>
    <dbReference type="NCBI Taxonomy" id="1123756"/>
    <lineage>
        <taxon>Bacteria</taxon>
        <taxon>Pseudomonadati</taxon>
        <taxon>Pseudomonadota</taxon>
        <taxon>Alphaproteobacteria</taxon>
        <taxon>Rhodobacterales</taxon>
        <taxon>Roseobacteraceae</taxon>
        <taxon>Marivita</taxon>
    </lineage>
</organism>
<dbReference type="GO" id="GO:0008234">
    <property type="term" value="F:cysteine-type peptidase activity"/>
    <property type="evidence" value="ECO:0007669"/>
    <property type="project" value="UniProtKB-KW"/>
</dbReference>
<keyword evidence="3" id="KW-0378">Hydrolase</keyword>
<comment type="similarity">
    <text evidence="1">Belongs to the peptidase C40 family.</text>
</comment>
<evidence type="ECO:0000256" key="1">
    <source>
        <dbReference type="ARBA" id="ARBA00007074"/>
    </source>
</evidence>
<dbReference type="PANTHER" id="PTHR47359:SF3">
    <property type="entry name" value="NLP_P60 DOMAIN-CONTAINING PROTEIN-RELATED"/>
    <property type="match status" value="1"/>
</dbReference>
<keyword evidence="2" id="KW-0645">Protease</keyword>
<dbReference type="Pfam" id="PF18348">
    <property type="entry name" value="SH3_16"/>
    <property type="match status" value="1"/>
</dbReference>